<dbReference type="PANTHER" id="PTHR12659">
    <property type="entry name" value="RHO-TYPE GTPASE ACTIVATING PROTEIN"/>
    <property type="match status" value="1"/>
</dbReference>
<protein>
    <submittedName>
        <fullName evidence="3">Uncharacterized protein LOC106014037</fullName>
    </submittedName>
</protein>
<dbReference type="RefSeq" id="XP_012946500.1">
    <property type="nucleotide sequence ID" value="XM_013091046.1"/>
</dbReference>
<dbReference type="PANTHER" id="PTHR12659:SF7">
    <property type="entry name" value="CROSSVEINLESS C, ISOFORM C"/>
    <property type="match status" value="1"/>
</dbReference>
<feature type="compositionally biased region" description="Basic and acidic residues" evidence="1">
    <location>
        <begin position="1168"/>
        <end position="1178"/>
    </location>
</feature>
<feature type="region of interest" description="Disordered" evidence="1">
    <location>
        <begin position="227"/>
        <end position="309"/>
    </location>
</feature>
<feature type="region of interest" description="Disordered" evidence="1">
    <location>
        <begin position="827"/>
        <end position="882"/>
    </location>
</feature>
<reference evidence="3" key="1">
    <citation type="submission" date="2025-08" db="UniProtKB">
        <authorList>
            <consortium name="RefSeq"/>
        </authorList>
    </citation>
    <scope>IDENTIFICATION</scope>
</reference>
<feature type="compositionally biased region" description="Polar residues" evidence="1">
    <location>
        <begin position="1201"/>
        <end position="1214"/>
    </location>
</feature>
<dbReference type="CDD" id="cd09538">
    <property type="entry name" value="SAM_DLC1_2-like"/>
    <property type="match status" value="1"/>
</dbReference>
<feature type="compositionally biased region" description="Low complexity" evidence="1">
    <location>
        <begin position="1489"/>
        <end position="1505"/>
    </location>
</feature>
<feature type="region of interest" description="Disordered" evidence="1">
    <location>
        <begin position="928"/>
        <end position="1032"/>
    </location>
</feature>
<feature type="compositionally biased region" description="Basic and acidic residues" evidence="1">
    <location>
        <begin position="929"/>
        <end position="939"/>
    </location>
</feature>
<feature type="compositionally biased region" description="Polar residues" evidence="1">
    <location>
        <begin position="390"/>
        <end position="410"/>
    </location>
</feature>
<feature type="compositionally biased region" description="Basic and acidic residues" evidence="1">
    <location>
        <begin position="671"/>
        <end position="723"/>
    </location>
</feature>
<accession>A0ABM1AF66</accession>
<evidence type="ECO:0000313" key="3">
    <source>
        <dbReference type="RefSeq" id="XP_012946500.1"/>
    </source>
</evidence>
<feature type="compositionally biased region" description="Basic and acidic residues" evidence="1">
    <location>
        <begin position="411"/>
        <end position="463"/>
    </location>
</feature>
<dbReference type="SUPFAM" id="SSF47769">
    <property type="entry name" value="SAM/Pointed domain"/>
    <property type="match status" value="1"/>
</dbReference>
<dbReference type="InterPro" id="IPR013761">
    <property type="entry name" value="SAM/pointed_sf"/>
</dbReference>
<feature type="compositionally biased region" description="Basic residues" evidence="1">
    <location>
        <begin position="827"/>
        <end position="838"/>
    </location>
</feature>
<feature type="region of interest" description="Disordered" evidence="1">
    <location>
        <begin position="1423"/>
        <end position="1505"/>
    </location>
</feature>
<evidence type="ECO:0000313" key="2">
    <source>
        <dbReference type="Proteomes" id="UP000694888"/>
    </source>
</evidence>
<feature type="compositionally biased region" description="Polar residues" evidence="1">
    <location>
        <begin position="857"/>
        <end position="875"/>
    </location>
</feature>
<dbReference type="GeneID" id="106014037"/>
<feature type="region of interest" description="Disordered" evidence="1">
    <location>
        <begin position="171"/>
        <end position="195"/>
    </location>
</feature>
<feature type="compositionally biased region" description="Basic and acidic residues" evidence="1">
    <location>
        <begin position="18"/>
        <end position="38"/>
    </location>
</feature>
<organism evidence="2 3">
    <name type="scientific">Aplysia californica</name>
    <name type="common">California sea hare</name>
    <dbReference type="NCBI Taxonomy" id="6500"/>
    <lineage>
        <taxon>Eukaryota</taxon>
        <taxon>Metazoa</taxon>
        <taxon>Spiralia</taxon>
        <taxon>Lophotrochozoa</taxon>
        <taxon>Mollusca</taxon>
        <taxon>Gastropoda</taxon>
        <taxon>Heterobranchia</taxon>
        <taxon>Euthyneura</taxon>
        <taxon>Tectipleura</taxon>
        <taxon>Aplysiida</taxon>
        <taxon>Aplysioidea</taxon>
        <taxon>Aplysiidae</taxon>
        <taxon>Aplysia</taxon>
    </lineage>
</organism>
<feature type="compositionally biased region" description="Basic and acidic residues" evidence="1">
    <location>
        <begin position="349"/>
        <end position="363"/>
    </location>
</feature>
<feature type="compositionally biased region" description="Polar residues" evidence="1">
    <location>
        <begin position="288"/>
        <end position="297"/>
    </location>
</feature>
<feature type="region of interest" description="Disordered" evidence="1">
    <location>
        <begin position="1227"/>
        <end position="1246"/>
    </location>
</feature>
<feature type="compositionally biased region" description="Acidic residues" evidence="1">
    <location>
        <begin position="730"/>
        <end position="739"/>
    </location>
</feature>
<dbReference type="Proteomes" id="UP000694888">
    <property type="component" value="Unplaced"/>
</dbReference>
<feature type="region of interest" description="Disordered" evidence="1">
    <location>
        <begin position="1"/>
        <end position="38"/>
    </location>
</feature>
<proteinExistence type="predicted"/>
<feature type="region of interest" description="Disordered" evidence="1">
    <location>
        <begin position="321"/>
        <end position="472"/>
    </location>
</feature>
<feature type="compositionally biased region" description="Low complexity" evidence="1">
    <location>
        <begin position="1235"/>
        <end position="1246"/>
    </location>
</feature>
<gene>
    <name evidence="3" type="primary">LOC106014037</name>
</gene>
<feature type="region of interest" description="Disordered" evidence="1">
    <location>
        <begin position="1254"/>
        <end position="1323"/>
    </location>
</feature>
<feature type="compositionally biased region" description="Basic residues" evidence="1">
    <location>
        <begin position="744"/>
        <end position="761"/>
    </location>
</feature>
<feature type="region of interest" description="Disordered" evidence="1">
    <location>
        <begin position="633"/>
        <end position="774"/>
    </location>
</feature>
<dbReference type="Gene3D" id="1.10.287.2070">
    <property type="match status" value="1"/>
</dbReference>
<feature type="compositionally biased region" description="Basic and acidic residues" evidence="1">
    <location>
        <begin position="762"/>
        <end position="773"/>
    </location>
</feature>
<keyword evidence="2" id="KW-1185">Reference proteome</keyword>
<feature type="compositionally biased region" description="Basic and acidic residues" evidence="1">
    <location>
        <begin position="995"/>
        <end position="1029"/>
    </location>
</feature>
<feature type="region of interest" description="Disordered" evidence="1">
    <location>
        <begin position="887"/>
        <end position="906"/>
    </location>
</feature>
<name>A0ABM1AF66_APLCA</name>
<feature type="compositionally biased region" description="Basic and acidic residues" evidence="1">
    <location>
        <begin position="254"/>
        <end position="264"/>
    </location>
</feature>
<feature type="compositionally biased region" description="Basic and acidic residues" evidence="1">
    <location>
        <begin position="372"/>
        <end position="384"/>
    </location>
</feature>
<sequence length="1505" mass="164793">MRSQGLKGTSLEYTDLTEQGHKGHDPKGQGHGDPLDDLRKRRRAELLSLIYEDVKKVTRAPVGTGFPDGRVTELIPPRVVKPGPSFQNPIYFRPRGFSESDASDCYGSFRPDLSRTRKSDSYAIYAEIDDVISDTPILTPPPGFGSWSFDHKMNSDDVFGLTAPPENLQLLRSSSSSPPKLDAASTRRSDQTTAVRSVDCSRGCSREDESFHIWRSPTDVLQMDIQQPASASRPRGEVDRASVRHRHISSSTSCERDGELDYRTSADLGQMEESGAPMSGRVSGEDVFSSQRPCSGSESGGVNERTGIGVTDTSCLDLGTFATPSAHTPRAGHNPSNGSAGKSGKRKKSSEAVGRRPDNKGDSCGRAAVATTEDKRFRETEKLVTDSPDNRSSCSGEQYSKTVENSLNSAEDNHLSESVRNTVERSEDGSEDRLEETSERHPTVSRSRDLNGEGEGRSKKGSDDSGGGQVSVTKNDNSAMCLASNCQHKNGGGVALQAYTFTSWDHVGKWPDSNLPPPPYEPDYTLPRGNFVPLIRFKKLPGTFREDGRDGNYNLTTPSSAVRDLAWYEGEDVETDDAALEELVVREDGVDESSPISLPERSRISLRDTAIQTSLDLDGYAVDISKTLDVRTNGFSKTDLGSEMVQGTGDIGQGNDPPGLAQDIGTGGIQENEKERREEEGGKVKEGKEEDGDNVRDVDDKEEGKVKIDEGKGEIFDRARETEVGSAGDVPDDQGEEESDPTRTKVRRTHKPVTLRSKSLHNQKDNVEGRSLKPEATSLSGSLRELSHLNIDVSQKLVAGQRHYVVENGSADLQVVVNALTPVLSRRNRSRAARRLGHRVTPPDSPAHNDDRRQLNHHQYSSDKTITETQQSAGTKSAPEVNEVMKVQSTERKSTSGAQGASDRPGNDQAVFAAARAGVLGQRNVHGFGRAEEKREDMHVPMYTRLRSHDGTYRPGEGSAEQESTTAALPRLPKRDRKPLYQISDKLSQISKGGKGSEKPREPHREKTREKNGGSSGNREKSPSDDAWKGLDLSSVIEEDSLSKELETSKKSMFLSPKLAHTWHGVSDCAPTRTAPRMGVGVITGDTSRLFSSHHGMQGTGPELPSAPPSRHVTRTLPVISRTLLDALHKRYCAHQYSQHYSVLQPFPLLKRDPAFPTRTQPITALRVEPRPAREHEVVAAPPSPQVLARMRKLQSDGESDTTSSATDSVQSSPRQEHLEEVPAASSLLVQPQRQHSSTDSQSHSSLRLLADTPASLHPPEAGPGGSHSAGEEPSTSRASPAPPLPPRDSPRSSSRRHFLDVRSWSLTPDSSPRQKRLNSGGKQAELEAVEALKWLKAAGFPQYAQMFQDGQFPVELWSVERDHDFLDKDSLQSLFRRLDTLNKYAGMKIDAQSRKKAASEDEEEDDLCALSERWEYQKSVRRWSRKDLHSPTPAPPSAEEADVTEVIDRSASHDSLLADQDSGSQTGDSPLLHPRTAHSSAASGGGVASEETSSRQQQQQQQQW</sequence>
<feature type="region of interest" description="Disordered" evidence="1">
    <location>
        <begin position="1167"/>
        <end position="1186"/>
    </location>
</feature>
<evidence type="ECO:0000256" key="1">
    <source>
        <dbReference type="SAM" id="MobiDB-lite"/>
    </source>
</evidence>
<feature type="region of interest" description="Disordered" evidence="1">
    <location>
        <begin position="1192"/>
        <end position="1220"/>
    </location>
</feature>